<dbReference type="PANTHER" id="PTHR37534:SF9">
    <property type="entry name" value="ZN(II)2CYS6 TRANSCRIPTION FACTOR (EUROFUNG)"/>
    <property type="match status" value="1"/>
</dbReference>
<evidence type="ECO:0000256" key="1">
    <source>
        <dbReference type="ARBA" id="ARBA00023242"/>
    </source>
</evidence>
<comment type="caution">
    <text evidence="4">The sequence shown here is derived from an EMBL/GenBank/DDBJ whole genome shotgun (WGS) entry which is preliminary data.</text>
</comment>
<evidence type="ECO:0000313" key="5">
    <source>
        <dbReference type="Proteomes" id="UP001590951"/>
    </source>
</evidence>
<dbReference type="InterPro" id="IPR001138">
    <property type="entry name" value="Zn2Cys6_DnaBD"/>
</dbReference>
<feature type="region of interest" description="Disordered" evidence="2">
    <location>
        <begin position="292"/>
        <end position="315"/>
    </location>
</feature>
<feature type="region of interest" description="Disordered" evidence="2">
    <location>
        <begin position="233"/>
        <end position="272"/>
    </location>
</feature>
<dbReference type="Pfam" id="PF00172">
    <property type="entry name" value="Zn_clus"/>
    <property type="match status" value="1"/>
</dbReference>
<evidence type="ECO:0000259" key="3">
    <source>
        <dbReference type="PROSITE" id="PS50048"/>
    </source>
</evidence>
<feature type="domain" description="Zn(2)-C6 fungal-type" evidence="3">
    <location>
        <begin position="84"/>
        <end position="112"/>
    </location>
</feature>
<dbReference type="Gene3D" id="4.10.240.10">
    <property type="entry name" value="Zn(2)-C6 fungal-type DNA-binding domain"/>
    <property type="match status" value="1"/>
</dbReference>
<dbReference type="PROSITE" id="PS00463">
    <property type="entry name" value="ZN2_CY6_FUNGAL_1"/>
    <property type="match status" value="1"/>
</dbReference>
<proteinExistence type="predicted"/>
<dbReference type="PROSITE" id="PS50048">
    <property type="entry name" value="ZN2_CY6_FUNGAL_2"/>
    <property type="match status" value="1"/>
</dbReference>
<dbReference type="PANTHER" id="PTHR37534">
    <property type="entry name" value="TRANSCRIPTIONAL ACTIVATOR PROTEIN UGA3"/>
    <property type="match status" value="1"/>
</dbReference>
<accession>A0ABR4B300</accession>
<feature type="compositionally biased region" description="Polar residues" evidence="2">
    <location>
        <begin position="301"/>
        <end position="315"/>
    </location>
</feature>
<organism evidence="4 5">
    <name type="scientific">Lepraria finkii</name>
    <dbReference type="NCBI Taxonomy" id="1340010"/>
    <lineage>
        <taxon>Eukaryota</taxon>
        <taxon>Fungi</taxon>
        <taxon>Dikarya</taxon>
        <taxon>Ascomycota</taxon>
        <taxon>Pezizomycotina</taxon>
        <taxon>Lecanoromycetes</taxon>
        <taxon>OSLEUM clade</taxon>
        <taxon>Lecanoromycetidae</taxon>
        <taxon>Lecanorales</taxon>
        <taxon>Lecanorineae</taxon>
        <taxon>Stereocaulaceae</taxon>
        <taxon>Lepraria</taxon>
    </lineage>
</organism>
<name>A0ABR4B300_9LECA</name>
<reference evidence="4 5" key="1">
    <citation type="submission" date="2024-09" db="EMBL/GenBank/DDBJ databases">
        <title>Rethinking Asexuality: The Enigmatic Case of Functional Sexual Genes in Lepraria (Stereocaulaceae).</title>
        <authorList>
            <person name="Doellman M."/>
            <person name="Sun Y."/>
            <person name="Barcenas-Pena A."/>
            <person name="Lumbsch H.T."/>
            <person name="Grewe F."/>
        </authorList>
    </citation>
    <scope>NUCLEOTIDE SEQUENCE [LARGE SCALE GENOMIC DNA]</scope>
    <source>
        <strain evidence="4 5">Grewe 0041</strain>
    </source>
</reference>
<protein>
    <recommendedName>
        <fullName evidence="3">Zn(2)-C6 fungal-type domain-containing protein</fullName>
    </recommendedName>
</protein>
<dbReference type="SUPFAM" id="SSF57701">
    <property type="entry name" value="Zn2/Cys6 DNA-binding domain"/>
    <property type="match status" value="1"/>
</dbReference>
<feature type="compositionally biased region" description="Low complexity" evidence="2">
    <location>
        <begin position="263"/>
        <end position="272"/>
    </location>
</feature>
<sequence>MNEDHIKSLLQAVKRPFQQFNIPACLETLRIEWPKAVRRLSRVIILNKKCNFADSIKKDGAHSHISVIRLFGQSQKEMTRSRTGCLTCRQRKLKCDELKPVCGPCTKANRVCQPSDGITFRHQHNASMNANEEDEDPSLSGFYSYKNTFDANTVWLDVPKQLTFFNTSNPYEDLGTPERDGRISSHNPSPCAQQQPDQLNTDHQLRDTNLETPSALHPHGLEALSAAALYHPPEANKTPQSMPPHTRNYDTPFDPSHSCNEHSVSSGSPSATISTSNNLNFLLNPVSDMNSPIDPSLMSPEINQARPTSNEKAAAQNNTQGLHADGEAESEHKVAYLLRHFSESSGQWMDLFDVNTYFASYVPVQARSHPLLKHAACAYAAKQLGRAKRKKAIHGGICSHQASMEIYDDQSIDWEWEEAFHYDRSIALLMETMQEDLNKPSPGSNDVTAQQSSSRFSNGAKAQLGCDEVVAATAILCVY</sequence>
<feature type="compositionally biased region" description="Polar residues" evidence="2">
    <location>
        <begin position="184"/>
        <end position="198"/>
    </location>
</feature>
<keyword evidence="5" id="KW-1185">Reference proteome</keyword>
<evidence type="ECO:0000256" key="2">
    <source>
        <dbReference type="SAM" id="MobiDB-lite"/>
    </source>
</evidence>
<dbReference type="EMBL" id="JBHFEH010000028">
    <property type="protein sequence ID" value="KAL2052282.1"/>
    <property type="molecule type" value="Genomic_DNA"/>
</dbReference>
<dbReference type="SMART" id="SM00066">
    <property type="entry name" value="GAL4"/>
    <property type="match status" value="1"/>
</dbReference>
<dbReference type="Proteomes" id="UP001590951">
    <property type="component" value="Unassembled WGS sequence"/>
</dbReference>
<evidence type="ECO:0000313" key="4">
    <source>
        <dbReference type="EMBL" id="KAL2052282.1"/>
    </source>
</evidence>
<dbReference type="CDD" id="cd00067">
    <property type="entry name" value="GAL4"/>
    <property type="match status" value="1"/>
</dbReference>
<feature type="region of interest" description="Disordered" evidence="2">
    <location>
        <begin position="168"/>
        <end position="198"/>
    </location>
</feature>
<gene>
    <name evidence="4" type="ORF">ABVK25_007441</name>
</gene>
<dbReference type="InterPro" id="IPR036864">
    <property type="entry name" value="Zn2-C6_fun-type_DNA-bd_sf"/>
</dbReference>
<keyword evidence="1" id="KW-0539">Nucleus</keyword>